<accession>A0ABP7AVS0</accession>
<reference evidence="3" key="1">
    <citation type="journal article" date="2019" name="Int. J. Syst. Evol. Microbiol.">
        <title>The Global Catalogue of Microorganisms (GCM) 10K type strain sequencing project: providing services to taxonomists for standard genome sequencing and annotation.</title>
        <authorList>
            <consortium name="The Broad Institute Genomics Platform"/>
            <consortium name="The Broad Institute Genome Sequencing Center for Infectious Disease"/>
            <person name="Wu L."/>
            <person name="Ma J."/>
        </authorList>
    </citation>
    <scope>NUCLEOTIDE SEQUENCE [LARGE SCALE GENOMIC DNA]</scope>
    <source>
        <strain evidence="3">JCM 16929</strain>
    </source>
</reference>
<feature type="region of interest" description="Disordered" evidence="1">
    <location>
        <begin position="145"/>
        <end position="188"/>
    </location>
</feature>
<organism evidence="2 3">
    <name type="scientific">Microlunatus ginsengisoli</name>
    <dbReference type="NCBI Taxonomy" id="363863"/>
    <lineage>
        <taxon>Bacteria</taxon>
        <taxon>Bacillati</taxon>
        <taxon>Actinomycetota</taxon>
        <taxon>Actinomycetes</taxon>
        <taxon>Propionibacteriales</taxon>
        <taxon>Propionibacteriaceae</taxon>
        <taxon>Microlunatus</taxon>
    </lineage>
</organism>
<evidence type="ECO:0000313" key="2">
    <source>
        <dbReference type="EMBL" id="GAA3640930.1"/>
    </source>
</evidence>
<keyword evidence="3" id="KW-1185">Reference proteome</keyword>
<comment type="caution">
    <text evidence="2">The sequence shown here is derived from an EMBL/GenBank/DDBJ whole genome shotgun (WGS) entry which is preliminary data.</text>
</comment>
<dbReference type="RefSeq" id="WP_344809683.1">
    <property type="nucleotide sequence ID" value="NZ_BAABAB010000050.1"/>
</dbReference>
<proteinExistence type="predicted"/>
<sequence length="252" mass="27384">MDAVAASFADAYPVRPYPAAIVGSTNGALTHLAAAMQIPWLPATVLVPVARVADADRPDLALDFGRRVVPRLLDGNPDVALHQMHDAAQDELMVARMTYFRTKWATLPDAYARFLAARLSPGAPVIIADDRSQWPVVRVGSRHVFQNGGRGGLTPDQYQQRGHGPSGHDDDVGHRRAPGRRRSGFGPPASCREWRSCRLGAEPAEPRAVSIPRCRRDPCPSPYPLPAIAYALVVGFRPVSAEPTSISDVFER</sequence>
<name>A0ABP7AVS0_9ACTN</name>
<evidence type="ECO:0000313" key="3">
    <source>
        <dbReference type="Proteomes" id="UP001501490"/>
    </source>
</evidence>
<evidence type="ECO:0000256" key="1">
    <source>
        <dbReference type="SAM" id="MobiDB-lite"/>
    </source>
</evidence>
<dbReference type="Proteomes" id="UP001501490">
    <property type="component" value="Unassembled WGS sequence"/>
</dbReference>
<protein>
    <submittedName>
        <fullName evidence="2">Uncharacterized protein</fullName>
    </submittedName>
</protein>
<dbReference type="EMBL" id="BAABAB010000050">
    <property type="protein sequence ID" value="GAA3640930.1"/>
    <property type="molecule type" value="Genomic_DNA"/>
</dbReference>
<gene>
    <name evidence="2" type="ORF">GCM10022236_49480</name>
</gene>